<proteinExistence type="predicted"/>
<name>A0AB39YPF5_9MICC</name>
<feature type="chain" id="PRO_5044223946" evidence="1">
    <location>
        <begin position="27"/>
        <end position="438"/>
    </location>
</feature>
<dbReference type="RefSeq" id="WP_280624970.1">
    <property type="nucleotide sequence ID" value="NZ_CP165735.1"/>
</dbReference>
<dbReference type="InterPro" id="IPR050490">
    <property type="entry name" value="Bact_solute-bd_prot1"/>
</dbReference>
<feature type="signal peptide" evidence="1">
    <location>
        <begin position="1"/>
        <end position="26"/>
    </location>
</feature>
<protein>
    <submittedName>
        <fullName evidence="2">ABC transporter substrate-binding protein</fullName>
    </submittedName>
</protein>
<dbReference type="SUPFAM" id="SSF53850">
    <property type="entry name" value="Periplasmic binding protein-like II"/>
    <property type="match status" value="1"/>
</dbReference>
<evidence type="ECO:0000313" key="2">
    <source>
        <dbReference type="EMBL" id="XDV71486.1"/>
    </source>
</evidence>
<evidence type="ECO:0000256" key="1">
    <source>
        <dbReference type="SAM" id="SignalP"/>
    </source>
</evidence>
<dbReference type="PANTHER" id="PTHR43649">
    <property type="entry name" value="ARABINOSE-BINDING PROTEIN-RELATED"/>
    <property type="match status" value="1"/>
</dbReference>
<organism evidence="2">
    <name type="scientific">Paenarthrobacter sp. AMU7</name>
    <dbReference type="NCBI Taxonomy" id="3162492"/>
    <lineage>
        <taxon>Bacteria</taxon>
        <taxon>Bacillati</taxon>
        <taxon>Actinomycetota</taxon>
        <taxon>Actinomycetes</taxon>
        <taxon>Micrococcales</taxon>
        <taxon>Micrococcaceae</taxon>
        <taxon>Paenarthrobacter</taxon>
    </lineage>
</organism>
<dbReference type="PROSITE" id="PS51257">
    <property type="entry name" value="PROKAR_LIPOPROTEIN"/>
    <property type="match status" value="1"/>
</dbReference>
<sequence length="438" mass="46251">MVHKSTIKLVTAVGLSALLALTGCSAGSRSGSQSVEAVACDVSGQDEKITVNVLAYNSSATDPFSNMMVASCTKDNVTVAHAPIDFGGQYQKTSTTLAGDTASYDVIEMYSGAVPRYASTGKLLPLNDLFEKYKDTYKLGELSEAMVKGLSYDGKLYALPTQANVGTLVYRKDIYDELGLDAPETYADVLSDAQKIQAAGKIKYPVALPFGDSTSTLYEGTLASQGKTYVDPSAKEPTFQSSEAKKGLESLTALTPYMDPQVISFDQPRVQQQLFNGTAAIAIMYSGRMADVVNPKFSQNADDFAFAPAPSIAPGGKSSAILSVDGWSIPHNSTVDPDLLFRMMAASITEEASNQALPFAYPARDKVVTEEKVPYAAAVQDALANGAGTPPLETWLGTMQSDTASLLKQALTGQQSVQDALAAAQEAAVRALAKSGSK</sequence>
<dbReference type="AlphaFoldDB" id="A0AB39YPF5"/>
<keyword evidence="1" id="KW-0732">Signal</keyword>
<accession>A0AB39YPF5</accession>
<dbReference type="Gene3D" id="3.40.190.10">
    <property type="entry name" value="Periplasmic binding protein-like II"/>
    <property type="match status" value="1"/>
</dbReference>
<dbReference type="InterPro" id="IPR006059">
    <property type="entry name" value="SBP"/>
</dbReference>
<gene>
    <name evidence="2" type="ORF">ABQM86_21435</name>
</gene>
<dbReference type="PANTHER" id="PTHR43649:SF12">
    <property type="entry name" value="DIACETYLCHITOBIOSE BINDING PROTEIN DASA"/>
    <property type="match status" value="1"/>
</dbReference>
<dbReference type="Pfam" id="PF01547">
    <property type="entry name" value="SBP_bac_1"/>
    <property type="match status" value="1"/>
</dbReference>
<reference evidence="2" key="1">
    <citation type="submission" date="2024-07" db="EMBL/GenBank/DDBJ databases">
        <authorList>
            <person name="Li J."/>
            <person name="Wei H."/>
            <person name="Ma J."/>
        </authorList>
    </citation>
    <scope>NUCLEOTIDE SEQUENCE</scope>
    <source>
        <strain evidence="2">AMU7</strain>
    </source>
</reference>
<dbReference type="EMBL" id="CP165735">
    <property type="protein sequence ID" value="XDV71486.1"/>
    <property type="molecule type" value="Genomic_DNA"/>
</dbReference>